<comment type="caution">
    <text evidence="1">The sequence shown here is derived from an EMBL/GenBank/DDBJ whole genome shotgun (WGS) entry which is preliminary data.</text>
</comment>
<evidence type="ECO:0000313" key="2">
    <source>
        <dbReference type="Proteomes" id="UP000070299"/>
    </source>
</evidence>
<dbReference type="EMBL" id="LSNE01000018">
    <property type="protein sequence ID" value="KXI27018.1"/>
    <property type="molecule type" value="Genomic_DNA"/>
</dbReference>
<dbReference type="OrthoDB" id="5592973at2"/>
<proteinExistence type="predicted"/>
<evidence type="ECO:0008006" key="3">
    <source>
        <dbReference type="Google" id="ProtNLM"/>
    </source>
</evidence>
<reference evidence="2" key="1">
    <citation type="submission" date="2016-02" db="EMBL/GenBank/DDBJ databases">
        <authorList>
            <person name="Schultz-Johansen M."/>
            <person name="Glaring M.A."/>
            <person name="Bech P.K."/>
            <person name="Stougaard P."/>
        </authorList>
    </citation>
    <scope>NUCLEOTIDE SEQUENCE [LARGE SCALE GENOMIC DNA]</scope>
    <source>
        <strain evidence="2">S66</strain>
    </source>
</reference>
<dbReference type="InterPro" id="IPR012663">
    <property type="entry name" value="CHP02450_Tryp"/>
</dbReference>
<evidence type="ECO:0000313" key="1">
    <source>
        <dbReference type="EMBL" id="KXI27018.1"/>
    </source>
</evidence>
<organism evidence="1 2">
    <name type="scientific">Paraglaciecola hydrolytica</name>
    <dbReference type="NCBI Taxonomy" id="1799789"/>
    <lineage>
        <taxon>Bacteria</taxon>
        <taxon>Pseudomonadati</taxon>
        <taxon>Pseudomonadota</taxon>
        <taxon>Gammaproteobacteria</taxon>
        <taxon>Alteromonadales</taxon>
        <taxon>Alteromonadaceae</taxon>
        <taxon>Paraglaciecola</taxon>
    </lineage>
</organism>
<dbReference type="Proteomes" id="UP000070299">
    <property type="component" value="Unassembled WGS sequence"/>
</dbReference>
<dbReference type="NCBIfam" id="TIGR02450">
    <property type="entry name" value="TIGR02450 family Trp-rich protein"/>
    <property type="match status" value="1"/>
</dbReference>
<name>A0A148KL94_9ALTE</name>
<gene>
    <name evidence="1" type="ORF">AX660_02325</name>
</gene>
<accession>A0A148KL94</accession>
<dbReference type="Pfam" id="PF09493">
    <property type="entry name" value="DUF2389"/>
    <property type="match status" value="1"/>
</dbReference>
<dbReference type="STRING" id="1799789.AX660_02325"/>
<protein>
    <recommendedName>
        <fullName evidence="3">TIGR02450 family Trp-rich protein</fullName>
    </recommendedName>
</protein>
<dbReference type="AlphaFoldDB" id="A0A148KL94"/>
<sequence>MINPKKLLNSKWTALKPQNKEKHFIISEIEFDEEGQVLSCSIEAIMTKRSTLIQWQSLKDPLQWQQGWK</sequence>
<keyword evidence="2" id="KW-1185">Reference proteome</keyword>